<keyword evidence="2" id="KW-1185">Reference proteome</keyword>
<organism evidence="1 2">
    <name type="scientific">Yinghuangia soli</name>
    <dbReference type="NCBI Taxonomy" id="2908204"/>
    <lineage>
        <taxon>Bacteria</taxon>
        <taxon>Bacillati</taxon>
        <taxon>Actinomycetota</taxon>
        <taxon>Actinomycetes</taxon>
        <taxon>Kitasatosporales</taxon>
        <taxon>Streptomycetaceae</taxon>
        <taxon>Yinghuangia</taxon>
    </lineage>
</organism>
<protein>
    <submittedName>
        <fullName evidence="1">Type II toxin-antitoxin system VapB family antitoxin</fullName>
    </submittedName>
</protein>
<comment type="caution">
    <text evidence="1">The sequence shown here is derived from an EMBL/GenBank/DDBJ whole genome shotgun (WGS) entry which is preliminary data.</text>
</comment>
<accession>A0AA41PYM6</accession>
<sequence>MSRIEVEVDDAVLAEAMALLGTETPDGTVNEALRTVAAYQLRRHAMAQLRQMAADGAIDMEHLSDKRNYRS</sequence>
<dbReference type="RefSeq" id="WP_235052494.1">
    <property type="nucleotide sequence ID" value="NZ_JAKFHA010000006.1"/>
</dbReference>
<dbReference type="EMBL" id="JAKFHA010000006">
    <property type="protein sequence ID" value="MCF2528334.1"/>
    <property type="molecule type" value="Genomic_DNA"/>
</dbReference>
<evidence type="ECO:0000313" key="2">
    <source>
        <dbReference type="Proteomes" id="UP001165378"/>
    </source>
</evidence>
<evidence type="ECO:0000313" key="1">
    <source>
        <dbReference type="EMBL" id="MCF2528334.1"/>
    </source>
</evidence>
<dbReference type="AlphaFoldDB" id="A0AA41PYM6"/>
<gene>
    <name evidence="1" type="ORF">LZ495_14055</name>
</gene>
<proteinExistence type="predicted"/>
<reference evidence="1" key="1">
    <citation type="submission" date="2022-01" db="EMBL/GenBank/DDBJ databases">
        <title>Genome-Based Taxonomic Classification of the Phylum Actinobacteria.</title>
        <authorList>
            <person name="Gao Y."/>
        </authorList>
    </citation>
    <scope>NUCLEOTIDE SEQUENCE</scope>
    <source>
        <strain evidence="1">KLBMP 8922</strain>
    </source>
</reference>
<dbReference type="InterPro" id="IPR019239">
    <property type="entry name" value="VapB_antitoxin"/>
</dbReference>
<dbReference type="Pfam" id="PF09957">
    <property type="entry name" value="VapB_antitoxin"/>
    <property type="match status" value="1"/>
</dbReference>
<name>A0AA41PYM6_9ACTN</name>
<dbReference type="Proteomes" id="UP001165378">
    <property type="component" value="Unassembled WGS sequence"/>
</dbReference>